<evidence type="ECO:0000259" key="4">
    <source>
        <dbReference type="Pfam" id="PF00346"/>
    </source>
</evidence>
<sequence length="451" mass="53004">MRLIARFAKEKEDYFEIITVYENRVVKERVNKVTPTLLSIAKKYPSATWFERKIMDDFGIEIISSNDKRPLLKHEHFPNDTYPMRKKFSKLSLKYFKKELYESTENHAVILGPTVPYHIESSQFQLFNKDMDILHFEVKPFFKYRAIEKMVEGMTLDEAKPIVSRISGASSIAYQLGYLDIQLQASKKTLPSTLKIKHMFFLEFERILNHLSDLGNICQFIDFIEGFSFFMKLLEEGRETMNELTGHRFGFSVTDMDNNTIELKKSYDFIQHLEKELFWFEKWIKMKYSFWKKLIQKGVIHREKASEYGLVGLVARSVNLDLDRRTDDKLYREYSFVIAKEGIGDASARFKIRLSEIHISLRMMNRVLDNRVLPFFLGSFKDGEYYSYTESAGGELMMYLEIKNEKIERFFVRDPSFLNAQILSHCVKGNKLDVLGLIIKSIPLSFSANDL</sequence>
<evidence type="ECO:0000256" key="1">
    <source>
        <dbReference type="ARBA" id="ARBA00023002"/>
    </source>
</evidence>
<feature type="domain" description="NADH:ubiquinone oxidoreductase 30kDa subunit" evidence="3">
    <location>
        <begin position="16"/>
        <end position="89"/>
    </location>
</feature>
<dbReference type="Gene3D" id="1.10.645.10">
    <property type="entry name" value="Cytochrome-c3 Hydrogenase, chain B"/>
    <property type="match status" value="1"/>
</dbReference>
<dbReference type="SUPFAM" id="SSF56762">
    <property type="entry name" value="HydB/Nqo4-like"/>
    <property type="match status" value="1"/>
</dbReference>
<proteinExistence type="predicted"/>
<dbReference type="GO" id="GO:0048038">
    <property type="term" value="F:quinone binding"/>
    <property type="evidence" value="ECO:0007669"/>
    <property type="project" value="InterPro"/>
</dbReference>
<keyword evidence="2" id="KW-0520">NAD</keyword>
<dbReference type="EMBL" id="FPHN01000229">
    <property type="protein sequence ID" value="SFV67651.1"/>
    <property type="molecule type" value="Genomic_DNA"/>
</dbReference>
<gene>
    <name evidence="5" type="ORF">MNB_SV-14-1348</name>
</gene>
<dbReference type="GO" id="GO:0051287">
    <property type="term" value="F:NAD binding"/>
    <property type="evidence" value="ECO:0007669"/>
    <property type="project" value="InterPro"/>
</dbReference>
<dbReference type="SUPFAM" id="SSF143243">
    <property type="entry name" value="Nqo5-like"/>
    <property type="match status" value="1"/>
</dbReference>
<keyword evidence="1" id="KW-0560">Oxidoreductase</keyword>
<dbReference type="InterPro" id="IPR001268">
    <property type="entry name" value="NADH_UbQ_OxRdtase_30kDa_su"/>
</dbReference>
<feature type="domain" description="NADH-quinone oxidoreductase subunit D" evidence="4">
    <location>
        <begin position="382"/>
        <end position="444"/>
    </location>
</feature>
<dbReference type="PANTHER" id="PTHR43485:SF1">
    <property type="entry name" value="FORMATE HYDROGENLYASE SUBUNIT 5-RELATED"/>
    <property type="match status" value="1"/>
</dbReference>
<dbReference type="InterPro" id="IPR052197">
    <property type="entry name" value="ComplexI_49kDa-like"/>
</dbReference>
<accession>A0A1W1CPS1</accession>
<protein>
    <submittedName>
        <fullName evidence="5">Hydrogenase, group 4, HycE subunit, putative</fullName>
    </submittedName>
</protein>
<evidence type="ECO:0000259" key="3">
    <source>
        <dbReference type="Pfam" id="PF00329"/>
    </source>
</evidence>
<dbReference type="InterPro" id="IPR037232">
    <property type="entry name" value="NADH_quin_OxRdtase_su_C/D-like"/>
</dbReference>
<evidence type="ECO:0000313" key="5">
    <source>
        <dbReference type="EMBL" id="SFV67651.1"/>
    </source>
</evidence>
<reference evidence="5" key="1">
    <citation type="submission" date="2016-10" db="EMBL/GenBank/DDBJ databases">
        <authorList>
            <person name="de Groot N.N."/>
        </authorList>
    </citation>
    <scope>NUCLEOTIDE SEQUENCE</scope>
</reference>
<dbReference type="Pfam" id="PF00329">
    <property type="entry name" value="Complex1_30kDa"/>
    <property type="match status" value="1"/>
</dbReference>
<dbReference type="GO" id="GO:0016651">
    <property type="term" value="F:oxidoreductase activity, acting on NAD(P)H"/>
    <property type="evidence" value="ECO:0007669"/>
    <property type="project" value="InterPro"/>
</dbReference>
<organism evidence="5">
    <name type="scientific">hydrothermal vent metagenome</name>
    <dbReference type="NCBI Taxonomy" id="652676"/>
    <lineage>
        <taxon>unclassified sequences</taxon>
        <taxon>metagenomes</taxon>
        <taxon>ecological metagenomes</taxon>
    </lineage>
</organism>
<name>A0A1W1CPS1_9ZZZZ</name>
<dbReference type="InterPro" id="IPR001135">
    <property type="entry name" value="NADH_Q_OxRdtase_suD"/>
</dbReference>
<dbReference type="PANTHER" id="PTHR43485">
    <property type="entry name" value="HYDROGENASE-4 COMPONENT G"/>
    <property type="match status" value="1"/>
</dbReference>
<dbReference type="AlphaFoldDB" id="A0A1W1CPS1"/>
<dbReference type="GO" id="GO:0008137">
    <property type="term" value="F:NADH dehydrogenase (ubiquinone) activity"/>
    <property type="evidence" value="ECO:0007669"/>
    <property type="project" value="InterPro"/>
</dbReference>
<dbReference type="Pfam" id="PF00346">
    <property type="entry name" value="Complex1_49kDa"/>
    <property type="match status" value="2"/>
</dbReference>
<dbReference type="InterPro" id="IPR029014">
    <property type="entry name" value="NiFe-Hase_large"/>
</dbReference>
<evidence type="ECO:0000256" key="2">
    <source>
        <dbReference type="ARBA" id="ARBA00023027"/>
    </source>
</evidence>
<feature type="domain" description="NADH-quinone oxidoreductase subunit D" evidence="4">
    <location>
        <begin position="235"/>
        <end position="370"/>
    </location>
</feature>